<evidence type="ECO:0000313" key="2">
    <source>
        <dbReference type="Proteomes" id="UP000281118"/>
    </source>
</evidence>
<organism evidence="1 2">
    <name type="scientific">Variovorax guangxiensis</name>
    <dbReference type="NCBI Taxonomy" id="1775474"/>
    <lineage>
        <taxon>Bacteria</taxon>
        <taxon>Pseudomonadati</taxon>
        <taxon>Pseudomonadota</taxon>
        <taxon>Betaproteobacteria</taxon>
        <taxon>Burkholderiales</taxon>
        <taxon>Comamonadaceae</taxon>
        <taxon>Variovorax</taxon>
    </lineage>
</organism>
<accession>A0A433MTP2</accession>
<gene>
    <name evidence="1" type="ORF">EJP67_29290</name>
</gene>
<proteinExistence type="predicted"/>
<dbReference type="OrthoDB" id="9792692at2"/>
<evidence type="ECO:0000313" key="1">
    <source>
        <dbReference type="EMBL" id="RUR71156.1"/>
    </source>
</evidence>
<protein>
    <submittedName>
        <fullName evidence="1">Uncharacterized protein</fullName>
    </submittedName>
</protein>
<sequence>MGIAFVLDDDMNYNPAQSLTCKLSGRDAVLKKRFEFDVRFYISSKAPLFAVYCFDRKWGMVDRGDANHPIDPARLPEAARASIDKGRAVLAAQGLQEVTHPYFFLPSPGCTTQLDGLPANVLESLFAEIV</sequence>
<dbReference type="EMBL" id="RXFT01000018">
    <property type="protein sequence ID" value="RUR71156.1"/>
    <property type="molecule type" value="Genomic_DNA"/>
</dbReference>
<reference evidence="1 2" key="1">
    <citation type="submission" date="2018-12" db="EMBL/GenBank/DDBJ databases">
        <title>The genome sequences of Variovorax guangxiensis DSM 27352.</title>
        <authorList>
            <person name="Gao J."/>
            <person name="Sun J."/>
        </authorList>
    </citation>
    <scope>NUCLEOTIDE SEQUENCE [LARGE SCALE GENOMIC DNA]</scope>
    <source>
        <strain evidence="1 2">DSM 27352</strain>
    </source>
</reference>
<comment type="caution">
    <text evidence="1">The sequence shown here is derived from an EMBL/GenBank/DDBJ whole genome shotgun (WGS) entry which is preliminary data.</text>
</comment>
<dbReference type="Proteomes" id="UP000281118">
    <property type="component" value="Unassembled WGS sequence"/>
</dbReference>
<dbReference type="AlphaFoldDB" id="A0A433MTP2"/>
<name>A0A433MTP2_9BURK</name>